<dbReference type="InterPro" id="IPR051531">
    <property type="entry name" value="N-acetyltransferase"/>
</dbReference>
<keyword evidence="2" id="KW-0808">Transferase</keyword>
<keyword evidence="2" id="KW-0012">Acyltransferase</keyword>
<organism evidence="2 3">
    <name type="scientific">Prauserella oleivorans</name>
    <dbReference type="NCBI Taxonomy" id="1478153"/>
    <lineage>
        <taxon>Bacteria</taxon>
        <taxon>Bacillati</taxon>
        <taxon>Actinomycetota</taxon>
        <taxon>Actinomycetes</taxon>
        <taxon>Pseudonocardiales</taxon>
        <taxon>Pseudonocardiaceae</taxon>
        <taxon>Prauserella</taxon>
    </lineage>
</organism>
<feature type="domain" description="N-acetyltransferase" evidence="1">
    <location>
        <begin position="13"/>
        <end position="168"/>
    </location>
</feature>
<proteinExistence type="predicted"/>
<reference evidence="3" key="1">
    <citation type="journal article" date="2019" name="Int. J. Syst. Evol. Microbiol.">
        <title>The Global Catalogue of Microorganisms (GCM) 10K type strain sequencing project: providing services to taxonomists for standard genome sequencing and annotation.</title>
        <authorList>
            <consortium name="The Broad Institute Genomics Platform"/>
            <consortium name="The Broad Institute Genome Sequencing Center for Infectious Disease"/>
            <person name="Wu L."/>
            <person name="Ma J."/>
        </authorList>
    </citation>
    <scope>NUCLEOTIDE SEQUENCE [LARGE SCALE GENOMIC DNA]</scope>
    <source>
        <strain evidence="3">IBRC-M 10906</strain>
    </source>
</reference>
<dbReference type="Gene3D" id="3.40.630.30">
    <property type="match status" value="1"/>
</dbReference>
<protein>
    <submittedName>
        <fullName evidence="2">GNAT family N-acetyltransferase</fullName>
        <ecNumber evidence="2">2.3.-.-</ecNumber>
    </submittedName>
</protein>
<dbReference type="SUPFAM" id="SSF55729">
    <property type="entry name" value="Acyl-CoA N-acyltransferases (Nat)"/>
    <property type="match status" value="1"/>
</dbReference>
<dbReference type="InterPro" id="IPR016181">
    <property type="entry name" value="Acyl_CoA_acyltransferase"/>
</dbReference>
<dbReference type="Proteomes" id="UP001597478">
    <property type="component" value="Unassembled WGS sequence"/>
</dbReference>
<dbReference type="PANTHER" id="PTHR43792:SF1">
    <property type="entry name" value="N-ACETYLTRANSFERASE DOMAIN-CONTAINING PROTEIN"/>
    <property type="match status" value="1"/>
</dbReference>
<dbReference type="Pfam" id="PF13302">
    <property type="entry name" value="Acetyltransf_3"/>
    <property type="match status" value="1"/>
</dbReference>
<dbReference type="EMBL" id="JBHUOF010000048">
    <property type="protein sequence ID" value="MFD2802427.1"/>
    <property type="molecule type" value="Genomic_DNA"/>
</dbReference>
<dbReference type="RefSeq" id="WP_377394424.1">
    <property type="nucleotide sequence ID" value="NZ_JBHSAN010000052.1"/>
</dbReference>
<evidence type="ECO:0000313" key="2">
    <source>
        <dbReference type="EMBL" id="MFD2802427.1"/>
    </source>
</evidence>
<keyword evidence="3" id="KW-1185">Reference proteome</keyword>
<evidence type="ECO:0000313" key="3">
    <source>
        <dbReference type="Proteomes" id="UP001597478"/>
    </source>
</evidence>
<dbReference type="PANTHER" id="PTHR43792">
    <property type="entry name" value="GNAT FAMILY, PUTATIVE (AFU_ORTHOLOGUE AFUA_3G00765)-RELATED-RELATED"/>
    <property type="match status" value="1"/>
</dbReference>
<dbReference type="GO" id="GO:0016746">
    <property type="term" value="F:acyltransferase activity"/>
    <property type="evidence" value="ECO:0007669"/>
    <property type="project" value="UniProtKB-KW"/>
</dbReference>
<dbReference type="EC" id="2.3.-.-" evidence="2"/>
<evidence type="ECO:0000259" key="1">
    <source>
        <dbReference type="PROSITE" id="PS51186"/>
    </source>
</evidence>
<accession>A0ABW5WF39</accession>
<gene>
    <name evidence="2" type="ORF">ACFS2C_23850</name>
</gene>
<name>A0ABW5WF39_9PSEU</name>
<dbReference type="PROSITE" id="PS51186">
    <property type="entry name" value="GNAT"/>
    <property type="match status" value="1"/>
</dbReference>
<comment type="caution">
    <text evidence="2">The sequence shown here is derived from an EMBL/GenBank/DDBJ whole genome shotgun (WGS) entry which is preliminary data.</text>
</comment>
<sequence>MAPALPDLRTERLLLRRLGVEDLPAVVEIQTDPRTHPYDPPPESTARVRMQFVLWQRHWVEHRFGYLAVVEVETGRIVGLGGVQFKDLEDEPVLNLYYRFRPEVWGKGYAPEMAKAVLAWAERAIPERPVVIVTNVDNEPACRVAEKLGFVEYRQADYDGAPARFFRNRPR</sequence>
<dbReference type="InterPro" id="IPR000182">
    <property type="entry name" value="GNAT_dom"/>
</dbReference>